<dbReference type="EMBL" id="JBEPMC010000001">
    <property type="protein sequence ID" value="MET3577667.1"/>
    <property type="molecule type" value="Genomic_DNA"/>
</dbReference>
<evidence type="ECO:0000313" key="3">
    <source>
        <dbReference type="Proteomes" id="UP001549204"/>
    </source>
</evidence>
<accession>A0ABV2GHG7</accession>
<gene>
    <name evidence="2" type="ORF">ABID19_000682</name>
</gene>
<dbReference type="Proteomes" id="UP001549204">
    <property type="component" value="Unassembled WGS sequence"/>
</dbReference>
<proteinExistence type="predicted"/>
<dbReference type="RefSeq" id="WP_354487974.1">
    <property type="nucleotide sequence ID" value="NZ_JBEPMC010000001.1"/>
</dbReference>
<name>A0ABV2GHG7_9HYPH</name>
<sequence length="157" mass="17362">MNTATPDLGRVSRLPLPAGDPDADDNLDSALLEARQYLQFYDWGKAIKGEYLGYGAEGIIYIFLFGISPGRPDVPQWIWVVVGDVPPAYLPGDDLKTPYEALDGYIGAMEEWVEAARQGKSVADLIPVNVPANPANAEMLDRRLKFLDEKVLPDLRE</sequence>
<feature type="region of interest" description="Disordered" evidence="1">
    <location>
        <begin position="1"/>
        <end position="21"/>
    </location>
</feature>
<keyword evidence="3" id="KW-1185">Reference proteome</keyword>
<protein>
    <submittedName>
        <fullName evidence="2">Uncharacterized protein</fullName>
    </submittedName>
</protein>
<comment type="caution">
    <text evidence="2">The sequence shown here is derived from an EMBL/GenBank/DDBJ whole genome shotgun (WGS) entry which is preliminary data.</text>
</comment>
<reference evidence="2 3" key="1">
    <citation type="submission" date="2024-06" db="EMBL/GenBank/DDBJ databases">
        <title>Genomic Encyclopedia of Type Strains, Phase IV (KMG-IV): sequencing the most valuable type-strain genomes for metagenomic binning, comparative biology and taxonomic classification.</title>
        <authorList>
            <person name="Goeker M."/>
        </authorList>
    </citation>
    <scope>NUCLEOTIDE SEQUENCE [LARGE SCALE GENOMIC DNA]</scope>
    <source>
        <strain evidence="2 3">DSM 100022</strain>
    </source>
</reference>
<organism evidence="2 3">
    <name type="scientific">Mesorhizobium robiniae</name>
    <dbReference type="NCBI Taxonomy" id="559315"/>
    <lineage>
        <taxon>Bacteria</taxon>
        <taxon>Pseudomonadati</taxon>
        <taxon>Pseudomonadota</taxon>
        <taxon>Alphaproteobacteria</taxon>
        <taxon>Hyphomicrobiales</taxon>
        <taxon>Phyllobacteriaceae</taxon>
        <taxon>Mesorhizobium</taxon>
    </lineage>
</organism>
<evidence type="ECO:0000256" key="1">
    <source>
        <dbReference type="SAM" id="MobiDB-lite"/>
    </source>
</evidence>
<evidence type="ECO:0000313" key="2">
    <source>
        <dbReference type="EMBL" id="MET3577667.1"/>
    </source>
</evidence>